<evidence type="ECO:0000256" key="1">
    <source>
        <dbReference type="SAM" id="Coils"/>
    </source>
</evidence>
<feature type="compositionally biased region" description="Basic and acidic residues" evidence="2">
    <location>
        <begin position="81"/>
        <end position="99"/>
    </location>
</feature>
<protein>
    <submittedName>
        <fullName evidence="3">Trypanosomal VSG domain containing protein</fullName>
    </submittedName>
</protein>
<name>A0A3L6LB30_9TRYP</name>
<sequence length="99" mass="11033">MFKTTAKGDGKAVKQIPWVLTLHNAAEMIQKQKAANSKIDSLNQELQAIKTASYALKPRLETYKKLQAAAVKPTTGQQATDKTEDDCKSKEEKDRQNKV</sequence>
<reference evidence="3" key="1">
    <citation type="submission" date="2018-09" db="EMBL/GenBank/DDBJ databases">
        <title>whole genome sequence of T. equiperdum IVM-t1 strain.</title>
        <authorList>
            <person name="Suganuma K."/>
        </authorList>
    </citation>
    <scope>NUCLEOTIDE SEQUENCE [LARGE SCALE GENOMIC DNA]</scope>
    <source>
        <strain evidence="3">IVM-t1</strain>
    </source>
</reference>
<dbReference type="Proteomes" id="UP000266743">
    <property type="component" value="Chromosome 7"/>
</dbReference>
<keyword evidence="1" id="KW-0175">Coiled coil</keyword>
<feature type="coiled-coil region" evidence="1">
    <location>
        <begin position="25"/>
        <end position="52"/>
    </location>
</feature>
<gene>
    <name evidence="3" type="ORF">DPX39_070006200</name>
</gene>
<evidence type="ECO:0000313" key="3">
    <source>
        <dbReference type="EMBL" id="RHW71590.1"/>
    </source>
</evidence>
<evidence type="ECO:0000256" key="2">
    <source>
        <dbReference type="SAM" id="MobiDB-lite"/>
    </source>
</evidence>
<accession>A0A3L6LB30</accession>
<dbReference type="AlphaFoldDB" id="A0A3L6LB30"/>
<organism evidence="3">
    <name type="scientific">Trypanosoma brucei equiperdum</name>
    <dbReference type="NCBI Taxonomy" id="630700"/>
    <lineage>
        <taxon>Eukaryota</taxon>
        <taxon>Discoba</taxon>
        <taxon>Euglenozoa</taxon>
        <taxon>Kinetoplastea</taxon>
        <taxon>Metakinetoplastina</taxon>
        <taxon>Trypanosomatida</taxon>
        <taxon>Trypanosomatidae</taxon>
        <taxon>Trypanosoma</taxon>
    </lineage>
</organism>
<feature type="region of interest" description="Disordered" evidence="2">
    <location>
        <begin position="69"/>
        <end position="99"/>
    </location>
</feature>
<proteinExistence type="predicted"/>
<comment type="caution">
    <text evidence="3">The sequence shown here is derived from an EMBL/GenBank/DDBJ whole genome shotgun (WGS) entry which is preliminary data.</text>
</comment>
<dbReference type="EMBL" id="QSBY01000007">
    <property type="protein sequence ID" value="RHW71590.1"/>
    <property type="molecule type" value="Genomic_DNA"/>
</dbReference>